<organism evidence="3 4">
    <name type="scientific">Methanopyrus kandleri</name>
    <dbReference type="NCBI Taxonomy" id="2320"/>
    <lineage>
        <taxon>Archaea</taxon>
        <taxon>Methanobacteriati</taxon>
        <taxon>Methanobacteriota</taxon>
        <taxon>Methanomada group</taxon>
        <taxon>Methanopyri</taxon>
        <taxon>Methanopyrales</taxon>
        <taxon>Methanopyraceae</taxon>
        <taxon>Methanopyrus</taxon>
    </lineage>
</organism>
<dbReference type="GO" id="GO:0005829">
    <property type="term" value="C:cytosol"/>
    <property type="evidence" value="ECO:0007669"/>
    <property type="project" value="TreeGrafter"/>
</dbReference>
<dbReference type="Pfam" id="PF02811">
    <property type="entry name" value="PHP"/>
    <property type="match status" value="1"/>
</dbReference>
<evidence type="ECO:0000259" key="2">
    <source>
        <dbReference type="SMART" id="SM00481"/>
    </source>
</evidence>
<evidence type="ECO:0000256" key="1">
    <source>
        <dbReference type="SAM" id="MobiDB-lite"/>
    </source>
</evidence>
<dbReference type="InterPro" id="IPR050243">
    <property type="entry name" value="PHP_phosphatase"/>
</dbReference>
<dbReference type="GO" id="GO:0008270">
    <property type="term" value="F:zinc ion binding"/>
    <property type="evidence" value="ECO:0007669"/>
    <property type="project" value="TreeGrafter"/>
</dbReference>
<proteinExistence type="predicted"/>
<evidence type="ECO:0000313" key="3">
    <source>
        <dbReference type="EMBL" id="HII70690.1"/>
    </source>
</evidence>
<feature type="domain" description="Polymerase/histidinol phosphatase N-terminal" evidence="2">
    <location>
        <begin position="5"/>
        <end position="81"/>
    </location>
</feature>
<dbReference type="PANTHER" id="PTHR36928">
    <property type="entry name" value="PHOSPHATASE YCDX-RELATED"/>
    <property type="match status" value="1"/>
</dbReference>
<dbReference type="SMART" id="SM00481">
    <property type="entry name" value="POLIIIAc"/>
    <property type="match status" value="1"/>
</dbReference>
<dbReference type="SUPFAM" id="SSF89550">
    <property type="entry name" value="PHP domain-like"/>
    <property type="match status" value="1"/>
</dbReference>
<dbReference type="RefSeq" id="WP_011018541.1">
    <property type="nucleotide sequence ID" value="NZ_DUJS01000004.1"/>
</dbReference>
<name>A0A832T9P9_9EURY</name>
<gene>
    <name evidence="3" type="ORF">HA336_05605</name>
</gene>
<dbReference type="OMA" id="ISDHIHF"/>
<dbReference type="InterPro" id="IPR003141">
    <property type="entry name" value="Pol/His_phosphatase_N"/>
</dbReference>
<dbReference type="InterPro" id="IPR016195">
    <property type="entry name" value="Pol/histidinol_Pase-like"/>
</dbReference>
<dbReference type="EMBL" id="DUJS01000004">
    <property type="protein sequence ID" value="HII70690.1"/>
    <property type="molecule type" value="Genomic_DNA"/>
</dbReference>
<dbReference type="GO" id="GO:0042578">
    <property type="term" value="F:phosphoric ester hydrolase activity"/>
    <property type="evidence" value="ECO:0007669"/>
    <property type="project" value="TreeGrafter"/>
</dbReference>
<dbReference type="Pfam" id="PF13263">
    <property type="entry name" value="PHP_C"/>
    <property type="match status" value="1"/>
</dbReference>
<feature type="region of interest" description="Disordered" evidence="1">
    <location>
        <begin position="1"/>
        <end position="20"/>
    </location>
</feature>
<dbReference type="InterPro" id="IPR004013">
    <property type="entry name" value="PHP_dom"/>
</dbReference>
<dbReference type="Gene3D" id="3.20.20.140">
    <property type="entry name" value="Metal-dependent hydrolases"/>
    <property type="match status" value="1"/>
</dbReference>
<dbReference type="Proteomes" id="UP000619545">
    <property type="component" value="Unassembled WGS sequence"/>
</dbReference>
<evidence type="ECO:0000313" key="4">
    <source>
        <dbReference type="Proteomes" id="UP000619545"/>
    </source>
</evidence>
<comment type="caution">
    <text evidence="3">The sequence shown here is derived from an EMBL/GenBank/DDBJ whole genome shotgun (WGS) entry which is preliminary data.</text>
</comment>
<sequence>MRLRADLHTHTVYSDGHGTPLENVLAAEERGLETVALTDHGPASPDGLTDRSFRRLVAEAREAEKLCSVRVYVGVEANIVSISGEIDATPAMLSESDIVLAAIHNPRLILANPGSAEELRRAIVHATIRCIESGEVHIIAHPVWILEQLRCYITAQEAEEIARVAADHNVGLELNARHLPRDFTLYQVAIRVGAPITFGSDAHAPEEVGRFKPLQKLARRLGIEPQDVHPEELGIV</sequence>
<reference evidence="3" key="1">
    <citation type="journal article" date="2020" name="bioRxiv">
        <title>A rank-normalized archaeal taxonomy based on genome phylogeny resolves widespread incomplete and uneven classifications.</title>
        <authorList>
            <person name="Rinke C."/>
            <person name="Chuvochina M."/>
            <person name="Mussig A.J."/>
            <person name="Chaumeil P.-A."/>
            <person name="Waite D.W."/>
            <person name="Whitman W.B."/>
            <person name="Parks D.H."/>
            <person name="Hugenholtz P."/>
        </authorList>
    </citation>
    <scope>NUCLEOTIDE SEQUENCE</scope>
    <source>
        <strain evidence="3">UBA8853</strain>
    </source>
</reference>
<dbReference type="PANTHER" id="PTHR36928:SF1">
    <property type="entry name" value="PHOSPHATASE YCDX-RELATED"/>
    <property type="match status" value="1"/>
</dbReference>
<dbReference type="GeneID" id="1477472"/>
<dbReference type="AlphaFoldDB" id="A0A832T9P9"/>
<accession>A0A832T9P9</accession>
<protein>
    <submittedName>
        <fullName evidence="3">PHP domain-containing protein</fullName>
    </submittedName>
</protein>